<keyword evidence="1" id="KW-0732">Signal</keyword>
<reference evidence="2" key="2">
    <citation type="submission" date="2019-05" db="EMBL/GenBank/DDBJ databases">
        <title>Unravelling the molecular evolution of spider venoms.</title>
        <authorList>
            <person name="Pineda S."/>
        </authorList>
    </citation>
    <scope>NUCLEOTIDE SEQUENCE</scope>
</reference>
<accession>A0A4V2H9G1</accession>
<sequence length="63" mass="6656">MKTIIALMILIRAFSAVALAFRKSGDGPCSSQRVGVAHSSADVVVMQTAVKVVWMTKYGAGTK</sequence>
<reference evidence="2" key="1">
    <citation type="submission" date="2017-05" db="EMBL/GenBank/DDBJ databases">
        <authorList>
            <person name="QRISCLOUD D."/>
        </authorList>
    </citation>
    <scope>NUCLEOTIDE SEQUENCE</scope>
</reference>
<evidence type="ECO:0000256" key="1">
    <source>
        <dbReference type="SAM" id="SignalP"/>
    </source>
</evidence>
<dbReference type="AlphaFoldDB" id="A0A4V2H9G1"/>
<protein>
    <submittedName>
        <fullName evidence="2">U20-Sparatoxin-Hju1n_1</fullName>
    </submittedName>
</protein>
<feature type="chain" id="PRO_5020190893" evidence="1">
    <location>
        <begin position="21"/>
        <end position="63"/>
    </location>
</feature>
<name>A0A4V2H9G1_9ARAC</name>
<evidence type="ECO:0000313" key="2">
    <source>
        <dbReference type="EMBL" id="SNX36091.1"/>
    </source>
</evidence>
<dbReference type="EMBL" id="HAHI01000381">
    <property type="protein sequence ID" value="SNX36091.1"/>
    <property type="molecule type" value="Transcribed_RNA"/>
</dbReference>
<feature type="signal peptide" evidence="1">
    <location>
        <begin position="1"/>
        <end position="20"/>
    </location>
</feature>
<organism evidence="2">
    <name type="scientific">Heteropoda jugulans</name>
    <dbReference type="NCBI Taxonomy" id="1358901"/>
    <lineage>
        <taxon>Eukaryota</taxon>
        <taxon>Metazoa</taxon>
        <taxon>Ecdysozoa</taxon>
        <taxon>Arthropoda</taxon>
        <taxon>Chelicerata</taxon>
        <taxon>Arachnida</taxon>
        <taxon>Araneae</taxon>
        <taxon>Araneomorphae</taxon>
        <taxon>Entelegynae</taxon>
        <taxon>Dionycha</taxon>
        <taxon>Sparassidae</taxon>
        <taxon>Heteropoda</taxon>
    </lineage>
</organism>
<proteinExistence type="predicted"/>